<dbReference type="Pfam" id="PF14380">
    <property type="entry name" value="WAK_assoc"/>
    <property type="match status" value="1"/>
</dbReference>
<dbReference type="InterPro" id="IPR008271">
    <property type="entry name" value="Ser/Thr_kinase_AS"/>
</dbReference>
<comment type="caution">
    <text evidence="23">The sequence shown here is derived from an EMBL/GenBank/DDBJ whole genome shotgun (WGS) entry which is preliminary data.</text>
</comment>
<comment type="subcellular location">
    <subcellularLocation>
        <location evidence="1">Cell membrane</location>
        <topology evidence="1">Single-pass type I membrane protein</topology>
    </subcellularLocation>
</comment>
<keyword evidence="3" id="KW-1003">Cell membrane</keyword>
<evidence type="ECO:0000256" key="4">
    <source>
        <dbReference type="ARBA" id="ARBA00022527"/>
    </source>
</evidence>
<keyword evidence="5" id="KW-0597">Phosphoprotein</keyword>
<evidence type="ECO:0000256" key="11">
    <source>
        <dbReference type="ARBA" id="ARBA00022840"/>
    </source>
</evidence>
<dbReference type="Pfam" id="PF00069">
    <property type="entry name" value="Pkinase"/>
    <property type="match status" value="1"/>
</dbReference>
<evidence type="ECO:0000313" key="23">
    <source>
        <dbReference type="EMBL" id="KAK9115440.1"/>
    </source>
</evidence>
<feature type="transmembrane region" description="Helical" evidence="20">
    <location>
        <begin position="268"/>
        <end position="289"/>
    </location>
</feature>
<protein>
    <recommendedName>
        <fullName evidence="2">non-specific serine/threonine protein kinase</fullName>
        <ecNumber evidence="2">2.7.11.1</ecNumber>
    </recommendedName>
</protein>
<accession>A0AAP0IHV7</accession>
<evidence type="ECO:0000313" key="24">
    <source>
        <dbReference type="Proteomes" id="UP001420932"/>
    </source>
</evidence>
<dbReference type="InterPro" id="IPR000719">
    <property type="entry name" value="Prot_kinase_dom"/>
</dbReference>
<feature type="signal peptide" evidence="21">
    <location>
        <begin position="1"/>
        <end position="18"/>
    </location>
</feature>
<evidence type="ECO:0000256" key="2">
    <source>
        <dbReference type="ARBA" id="ARBA00012513"/>
    </source>
</evidence>
<dbReference type="Pfam" id="PF13947">
    <property type="entry name" value="GUB_WAK_bind"/>
    <property type="match status" value="1"/>
</dbReference>
<evidence type="ECO:0000256" key="12">
    <source>
        <dbReference type="ARBA" id="ARBA00022989"/>
    </source>
</evidence>
<dbReference type="Proteomes" id="UP001420932">
    <property type="component" value="Unassembled WGS sequence"/>
</dbReference>
<feature type="region of interest" description="Disordered" evidence="19">
    <location>
        <begin position="628"/>
        <end position="667"/>
    </location>
</feature>
<evidence type="ECO:0000256" key="7">
    <source>
        <dbReference type="ARBA" id="ARBA00022692"/>
    </source>
</evidence>
<evidence type="ECO:0000256" key="20">
    <source>
        <dbReference type="SAM" id="Phobius"/>
    </source>
</evidence>
<dbReference type="InterPro" id="IPR011009">
    <property type="entry name" value="Kinase-like_dom_sf"/>
</dbReference>
<dbReference type="PROSITE" id="PS50011">
    <property type="entry name" value="PROTEIN_KINASE_DOM"/>
    <property type="match status" value="1"/>
</dbReference>
<evidence type="ECO:0000256" key="9">
    <source>
        <dbReference type="ARBA" id="ARBA00022741"/>
    </source>
</evidence>
<keyword evidence="10" id="KW-0418">Kinase</keyword>
<keyword evidence="8 21" id="KW-0732">Signal</keyword>
<evidence type="ECO:0000256" key="5">
    <source>
        <dbReference type="ARBA" id="ARBA00022553"/>
    </source>
</evidence>
<evidence type="ECO:0000256" key="19">
    <source>
        <dbReference type="SAM" id="MobiDB-lite"/>
    </source>
</evidence>
<evidence type="ECO:0000256" key="21">
    <source>
        <dbReference type="SAM" id="SignalP"/>
    </source>
</evidence>
<dbReference type="GO" id="GO:0004674">
    <property type="term" value="F:protein serine/threonine kinase activity"/>
    <property type="evidence" value="ECO:0007669"/>
    <property type="project" value="UniProtKB-KW"/>
</dbReference>
<dbReference type="GO" id="GO:0005886">
    <property type="term" value="C:plasma membrane"/>
    <property type="evidence" value="ECO:0007669"/>
    <property type="project" value="UniProtKB-SubCell"/>
</dbReference>
<name>A0AAP0IHV7_9MAGN</name>
<keyword evidence="9 18" id="KW-0547">Nucleotide-binding</keyword>
<feature type="binding site" evidence="18">
    <location>
        <position position="370"/>
    </location>
    <ligand>
        <name>ATP</name>
        <dbReference type="ChEBI" id="CHEBI:30616"/>
    </ligand>
</feature>
<comment type="catalytic activity">
    <reaction evidence="17">
        <text>L-seryl-[protein] + ATP = O-phospho-L-seryl-[protein] + ADP + H(+)</text>
        <dbReference type="Rhea" id="RHEA:17989"/>
        <dbReference type="Rhea" id="RHEA-COMP:9863"/>
        <dbReference type="Rhea" id="RHEA-COMP:11604"/>
        <dbReference type="ChEBI" id="CHEBI:15378"/>
        <dbReference type="ChEBI" id="CHEBI:29999"/>
        <dbReference type="ChEBI" id="CHEBI:30616"/>
        <dbReference type="ChEBI" id="CHEBI:83421"/>
        <dbReference type="ChEBI" id="CHEBI:456216"/>
        <dbReference type="EC" id="2.7.11.1"/>
    </reaction>
</comment>
<evidence type="ECO:0000256" key="17">
    <source>
        <dbReference type="ARBA" id="ARBA00048679"/>
    </source>
</evidence>
<dbReference type="GO" id="GO:0030247">
    <property type="term" value="F:polysaccharide binding"/>
    <property type="evidence" value="ECO:0007669"/>
    <property type="project" value="InterPro"/>
</dbReference>
<organism evidence="23 24">
    <name type="scientific">Stephania yunnanensis</name>
    <dbReference type="NCBI Taxonomy" id="152371"/>
    <lineage>
        <taxon>Eukaryota</taxon>
        <taxon>Viridiplantae</taxon>
        <taxon>Streptophyta</taxon>
        <taxon>Embryophyta</taxon>
        <taxon>Tracheophyta</taxon>
        <taxon>Spermatophyta</taxon>
        <taxon>Magnoliopsida</taxon>
        <taxon>Ranunculales</taxon>
        <taxon>Menispermaceae</taxon>
        <taxon>Menispermoideae</taxon>
        <taxon>Cissampelideae</taxon>
        <taxon>Stephania</taxon>
    </lineage>
</organism>
<evidence type="ECO:0000256" key="3">
    <source>
        <dbReference type="ARBA" id="ARBA00022475"/>
    </source>
</evidence>
<dbReference type="PROSITE" id="PS00108">
    <property type="entry name" value="PROTEIN_KINASE_ST"/>
    <property type="match status" value="1"/>
</dbReference>
<keyword evidence="14" id="KW-0675">Receptor</keyword>
<keyword evidence="13 20" id="KW-0472">Membrane</keyword>
<evidence type="ECO:0000256" key="1">
    <source>
        <dbReference type="ARBA" id="ARBA00004251"/>
    </source>
</evidence>
<keyword evidence="15" id="KW-0325">Glycoprotein</keyword>
<dbReference type="EMBL" id="JBBNAF010000009">
    <property type="protein sequence ID" value="KAK9115440.1"/>
    <property type="molecule type" value="Genomic_DNA"/>
</dbReference>
<dbReference type="SMART" id="SM00220">
    <property type="entry name" value="S_TKc"/>
    <property type="match status" value="1"/>
</dbReference>
<gene>
    <name evidence="23" type="ORF">Syun_022237</name>
</gene>
<dbReference type="AlphaFoldDB" id="A0AAP0IHV7"/>
<sequence>MHPLFLIIVIFILDLAACDDDFDPKYRNCTRRFECGRIRDIGYPFWGDGRADYCGGKVGYQLYCNRDGNDQEIPEIVINSVRYRVLSMSASSKSMSIARSDFVDDPCPANYINSTLDTSLFEYSAANTVNLTLFYDCVPPTSGPLALKQFTCPSASSTTVMYNYFDIRDESIISTCRYKNIVTQVSKVGFDRLMIINLVGQVLKDGFDVEYSMDVSQCKGCVDSGGQCGFDFALQTPTCFCFDGPSSAGLKCLTRPPTNKGKNKGLKIGIGIGTGVGGIILGCMAFLIWQRRKKVRSISSTLLSRNISPEPSSKPDIEKGDSMLFSTPIFTYNELVEATEDFDESKELGDGGFGTVYHGKLRDGREVAVKRLYEHNYKRVEQFMNEINILSRLRHKYLVSLYGCTSRDSRDLLLVYEFVSNGTVADHLHGNHAKAGHLTWPIRMSIAIESADALTYLHATEIIHRDVKTNNILLDNEFHVKVADFGLSRLFPTDVTHVSTAPQGTPGYVDPEYYQCYQLNDRSDVYSFGVVLIELISSKPAVDINRHRHEINLASMAINKIVNHALHELVDPSLGYESDYEVRRMVTSVAELAFRCLQQEKEMRPTMKEVLESLKSIEDEKYKREMKGEELGVGPEKGLLKAIDPPLSPDSVTDKWASINTTPNTSA</sequence>
<dbReference type="EC" id="2.7.11.1" evidence="2"/>
<dbReference type="Gene3D" id="3.30.200.20">
    <property type="entry name" value="Phosphorylase Kinase, domain 1"/>
    <property type="match status" value="1"/>
</dbReference>
<dbReference type="InterPro" id="IPR025287">
    <property type="entry name" value="WAK_GUB"/>
</dbReference>
<dbReference type="FunFam" id="3.30.200.20:FF:000214">
    <property type="entry name" value="WAK1-OsWAK receptor-like cytoplasmic kinase (OsWAK-RLCK)"/>
    <property type="match status" value="1"/>
</dbReference>
<dbReference type="SUPFAM" id="SSF56112">
    <property type="entry name" value="Protein kinase-like (PK-like)"/>
    <property type="match status" value="1"/>
</dbReference>
<dbReference type="PROSITE" id="PS00107">
    <property type="entry name" value="PROTEIN_KINASE_ATP"/>
    <property type="match status" value="1"/>
</dbReference>
<evidence type="ECO:0000259" key="22">
    <source>
        <dbReference type="PROSITE" id="PS50011"/>
    </source>
</evidence>
<evidence type="ECO:0000256" key="10">
    <source>
        <dbReference type="ARBA" id="ARBA00022777"/>
    </source>
</evidence>
<keyword evidence="12 20" id="KW-1133">Transmembrane helix</keyword>
<keyword evidence="11 18" id="KW-0067">ATP-binding</keyword>
<keyword evidence="24" id="KW-1185">Reference proteome</keyword>
<keyword evidence="4" id="KW-0723">Serine/threonine-protein kinase</keyword>
<feature type="compositionally biased region" description="Polar residues" evidence="19">
    <location>
        <begin position="658"/>
        <end position="667"/>
    </location>
</feature>
<comment type="catalytic activity">
    <reaction evidence="16">
        <text>L-threonyl-[protein] + ATP = O-phospho-L-threonyl-[protein] + ADP + H(+)</text>
        <dbReference type="Rhea" id="RHEA:46608"/>
        <dbReference type="Rhea" id="RHEA-COMP:11060"/>
        <dbReference type="Rhea" id="RHEA-COMP:11605"/>
        <dbReference type="ChEBI" id="CHEBI:15378"/>
        <dbReference type="ChEBI" id="CHEBI:30013"/>
        <dbReference type="ChEBI" id="CHEBI:30616"/>
        <dbReference type="ChEBI" id="CHEBI:61977"/>
        <dbReference type="ChEBI" id="CHEBI:456216"/>
        <dbReference type="EC" id="2.7.11.1"/>
    </reaction>
</comment>
<evidence type="ECO:0000256" key="18">
    <source>
        <dbReference type="PROSITE-ProRule" id="PRU10141"/>
    </source>
</evidence>
<dbReference type="FunFam" id="1.10.510.10:FF:000161">
    <property type="entry name" value="Wall-associated receptor kinase-like 20"/>
    <property type="match status" value="1"/>
</dbReference>
<dbReference type="GO" id="GO:0005524">
    <property type="term" value="F:ATP binding"/>
    <property type="evidence" value="ECO:0007669"/>
    <property type="project" value="UniProtKB-UniRule"/>
</dbReference>
<evidence type="ECO:0000256" key="14">
    <source>
        <dbReference type="ARBA" id="ARBA00023170"/>
    </source>
</evidence>
<dbReference type="InterPro" id="IPR032872">
    <property type="entry name" value="WAK_assoc_C"/>
</dbReference>
<feature type="domain" description="Protein kinase" evidence="22">
    <location>
        <begin position="342"/>
        <end position="617"/>
    </location>
</feature>
<proteinExistence type="predicted"/>
<dbReference type="PANTHER" id="PTHR46008">
    <property type="entry name" value="LEAF RUST 10 DISEASE-RESISTANCE LOCUS RECEPTOR-LIKE PROTEIN KINASE-LIKE 1.4"/>
    <property type="match status" value="1"/>
</dbReference>
<reference evidence="23 24" key="1">
    <citation type="submission" date="2024-01" db="EMBL/GenBank/DDBJ databases">
        <title>Genome assemblies of Stephania.</title>
        <authorList>
            <person name="Yang L."/>
        </authorList>
    </citation>
    <scope>NUCLEOTIDE SEQUENCE [LARGE SCALE GENOMIC DNA]</scope>
    <source>
        <strain evidence="23">YNDBR</strain>
        <tissue evidence="23">Leaf</tissue>
    </source>
</reference>
<dbReference type="PANTHER" id="PTHR46008:SF2">
    <property type="entry name" value="LEAF RUST 10 DISEASE-RESISTANCE LOCUS RECEPTOR-LIKE PROTEIN KINASE-LIKE 1.4"/>
    <property type="match status" value="1"/>
</dbReference>
<dbReference type="InterPro" id="IPR017441">
    <property type="entry name" value="Protein_kinase_ATP_BS"/>
</dbReference>
<evidence type="ECO:0000256" key="16">
    <source>
        <dbReference type="ARBA" id="ARBA00047899"/>
    </source>
</evidence>
<evidence type="ECO:0000256" key="15">
    <source>
        <dbReference type="ARBA" id="ARBA00023180"/>
    </source>
</evidence>
<evidence type="ECO:0000256" key="13">
    <source>
        <dbReference type="ARBA" id="ARBA00023136"/>
    </source>
</evidence>
<keyword evidence="7 20" id="KW-0812">Transmembrane</keyword>
<dbReference type="Gene3D" id="1.10.510.10">
    <property type="entry name" value="Transferase(Phosphotransferase) domain 1"/>
    <property type="match status" value="1"/>
</dbReference>
<evidence type="ECO:0000256" key="6">
    <source>
        <dbReference type="ARBA" id="ARBA00022679"/>
    </source>
</evidence>
<keyword evidence="6" id="KW-0808">Transferase</keyword>
<evidence type="ECO:0000256" key="8">
    <source>
        <dbReference type="ARBA" id="ARBA00022729"/>
    </source>
</evidence>
<feature type="chain" id="PRO_5043035002" description="non-specific serine/threonine protein kinase" evidence="21">
    <location>
        <begin position="19"/>
        <end position="667"/>
    </location>
</feature>